<dbReference type="FunFam" id="3.40.50.300:FF:001447">
    <property type="entry name" value="Ras-related protein Rab-1B"/>
    <property type="match status" value="1"/>
</dbReference>
<keyword evidence="5" id="KW-1185">Reference proteome</keyword>
<dbReference type="STRING" id="112090.W4G3S5"/>
<dbReference type="PROSITE" id="PS51419">
    <property type="entry name" value="RAB"/>
    <property type="match status" value="1"/>
</dbReference>
<dbReference type="PROSITE" id="PS51421">
    <property type="entry name" value="RAS"/>
    <property type="match status" value="1"/>
</dbReference>
<dbReference type="GO" id="GO:0005525">
    <property type="term" value="F:GTP binding"/>
    <property type="evidence" value="ECO:0007669"/>
    <property type="project" value="UniProtKB-KW"/>
</dbReference>
<dbReference type="RefSeq" id="XP_009836025.1">
    <property type="nucleotide sequence ID" value="XM_009837723.1"/>
</dbReference>
<dbReference type="InterPro" id="IPR001806">
    <property type="entry name" value="Small_GTPase"/>
</dbReference>
<reference evidence="3" key="1">
    <citation type="submission" date="2013-12" db="EMBL/GenBank/DDBJ databases">
        <title>The Genome Sequence of Aphanomyces astaci APO3.</title>
        <authorList>
            <consortium name="The Broad Institute Genomics Platform"/>
            <person name="Russ C."/>
            <person name="Tyler B."/>
            <person name="van West P."/>
            <person name="Dieguez-Uribeondo J."/>
            <person name="Young S.K."/>
            <person name="Zeng Q."/>
            <person name="Gargeya S."/>
            <person name="Fitzgerald M."/>
            <person name="Abouelleil A."/>
            <person name="Alvarado L."/>
            <person name="Chapman S.B."/>
            <person name="Gainer-Dewar J."/>
            <person name="Goldberg J."/>
            <person name="Griggs A."/>
            <person name="Gujja S."/>
            <person name="Hansen M."/>
            <person name="Howarth C."/>
            <person name="Imamovic A."/>
            <person name="Ireland A."/>
            <person name="Larimer J."/>
            <person name="McCowan C."/>
            <person name="Murphy C."/>
            <person name="Pearson M."/>
            <person name="Poon T.W."/>
            <person name="Priest M."/>
            <person name="Roberts A."/>
            <person name="Saif S."/>
            <person name="Shea T."/>
            <person name="Sykes S."/>
            <person name="Wortman J."/>
            <person name="Nusbaum C."/>
            <person name="Birren B."/>
        </authorList>
    </citation>
    <scope>NUCLEOTIDE SEQUENCE [LARGE SCALE GENOMIC DNA]</scope>
    <source>
        <strain evidence="3">APO3</strain>
    </source>
</reference>
<evidence type="ECO:0000313" key="4">
    <source>
        <dbReference type="EMBL" id="RQM25238.1"/>
    </source>
</evidence>
<dbReference type="SMART" id="SM00173">
    <property type="entry name" value="RAS"/>
    <property type="match status" value="1"/>
</dbReference>
<dbReference type="SMART" id="SM00175">
    <property type="entry name" value="RAB"/>
    <property type="match status" value="1"/>
</dbReference>
<dbReference type="EMBL" id="KI913144">
    <property type="protein sequence ID" value="ETV74367.1"/>
    <property type="molecule type" value="Genomic_DNA"/>
</dbReference>
<evidence type="ECO:0000256" key="1">
    <source>
        <dbReference type="ARBA" id="ARBA00022741"/>
    </source>
</evidence>
<keyword evidence="2" id="KW-0342">GTP-binding</keyword>
<dbReference type="EMBL" id="MZMZ02002576">
    <property type="protein sequence ID" value="RQM25238.1"/>
    <property type="molecule type" value="Genomic_DNA"/>
</dbReference>
<dbReference type="AlphaFoldDB" id="W4G3S5"/>
<dbReference type="Proteomes" id="UP000284702">
    <property type="component" value="Unassembled WGS sequence"/>
</dbReference>
<protein>
    <submittedName>
        <fullName evidence="3">Uncharacterized protein</fullName>
    </submittedName>
</protein>
<sequence>MTKGNSRGDPVCKLILLGNGSVGKSSIIGRFVDDGFAKQYKQTIGLDFFVKTIALPRDRRVVLEVWDIGGQNIRSKMLDKYVYGADIVFVCYDVTDPKSFADADDWVTLVTKARDETPSSPPTTTTKQVAMKHKHKQHVYLVGNKIDLVGLRAVGVAQHDEFVKTHHLAGAFLLSAHSGDNVLRTVHQIAAQAVGVQLSEFELQFLDKPVIAYALAPSAEDDPRTADADAIEQEDLKLEAHKNNRPPRRLPCKCTLM</sequence>
<dbReference type="InterPro" id="IPR027417">
    <property type="entry name" value="P-loop_NTPase"/>
</dbReference>
<dbReference type="InterPro" id="IPR050227">
    <property type="entry name" value="Rab"/>
</dbReference>
<dbReference type="PANTHER" id="PTHR47977">
    <property type="entry name" value="RAS-RELATED PROTEIN RAB"/>
    <property type="match status" value="1"/>
</dbReference>
<dbReference type="Pfam" id="PF00071">
    <property type="entry name" value="Ras"/>
    <property type="match status" value="1"/>
</dbReference>
<name>W4G3S5_APHAT</name>
<dbReference type="GO" id="GO:0003924">
    <property type="term" value="F:GTPase activity"/>
    <property type="evidence" value="ECO:0007669"/>
    <property type="project" value="InterPro"/>
</dbReference>
<accession>W4G3S5</accession>
<dbReference type="Gene3D" id="3.40.50.300">
    <property type="entry name" value="P-loop containing nucleotide triphosphate hydrolases"/>
    <property type="match status" value="1"/>
</dbReference>
<keyword evidence="1" id="KW-0547">Nucleotide-binding</keyword>
<dbReference type="SMART" id="SM00174">
    <property type="entry name" value="RHO"/>
    <property type="match status" value="1"/>
</dbReference>
<dbReference type="SUPFAM" id="SSF52540">
    <property type="entry name" value="P-loop containing nucleoside triphosphate hydrolases"/>
    <property type="match status" value="1"/>
</dbReference>
<organism evidence="3">
    <name type="scientific">Aphanomyces astaci</name>
    <name type="common">Crayfish plague agent</name>
    <dbReference type="NCBI Taxonomy" id="112090"/>
    <lineage>
        <taxon>Eukaryota</taxon>
        <taxon>Sar</taxon>
        <taxon>Stramenopiles</taxon>
        <taxon>Oomycota</taxon>
        <taxon>Saprolegniomycetes</taxon>
        <taxon>Saprolegniales</taxon>
        <taxon>Verrucalvaceae</taxon>
        <taxon>Aphanomyces</taxon>
    </lineage>
</organism>
<dbReference type="GeneID" id="20812957"/>
<gene>
    <name evidence="4" type="ORF">B5M09_002989</name>
    <name evidence="3" type="ORF">H257_10961</name>
</gene>
<proteinExistence type="predicted"/>
<evidence type="ECO:0000313" key="3">
    <source>
        <dbReference type="EMBL" id="ETV74367.1"/>
    </source>
</evidence>
<dbReference type="VEuPathDB" id="FungiDB:H257_10961"/>
<dbReference type="PRINTS" id="PR00449">
    <property type="entry name" value="RASTRNSFRMNG"/>
</dbReference>
<evidence type="ECO:0000256" key="2">
    <source>
        <dbReference type="ARBA" id="ARBA00023134"/>
    </source>
</evidence>
<evidence type="ECO:0000313" key="5">
    <source>
        <dbReference type="Proteomes" id="UP000284702"/>
    </source>
</evidence>
<reference evidence="4 5" key="2">
    <citation type="submission" date="2018-07" db="EMBL/GenBank/DDBJ databases">
        <title>Annotation of Aphanomyces astaci genome assembly.</title>
        <authorList>
            <person name="Studholme D.J."/>
        </authorList>
    </citation>
    <scope>NUCLEOTIDE SEQUENCE [LARGE SCALE GENOMIC DNA]</scope>
    <source>
        <strain evidence="4">Pc</strain>
    </source>
</reference>